<accession>A0A0V0QUV9</accession>
<feature type="domain" description="CSC1/OSCA1-like cytosolic" evidence="3">
    <location>
        <begin position="228"/>
        <end position="405"/>
    </location>
</feature>
<dbReference type="GO" id="GO:0005227">
    <property type="term" value="F:calcium-activated cation channel activity"/>
    <property type="evidence" value="ECO:0007669"/>
    <property type="project" value="InterPro"/>
</dbReference>
<name>A0A0V0QUV9_PSEPJ</name>
<feature type="coiled-coil region" evidence="1">
    <location>
        <begin position="276"/>
        <end position="303"/>
    </location>
</feature>
<gene>
    <name evidence="4" type="ORF">PPERSA_01076</name>
</gene>
<dbReference type="InterPro" id="IPR045122">
    <property type="entry name" value="Csc1-like"/>
</dbReference>
<dbReference type="Proteomes" id="UP000054937">
    <property type="component" value="Unassembled WGS sequence"/>
</dbReference>
<evidence type="ECO:0000256" key="1">
    <source>
        <dbReference type="SAM" id="Coils"/>
    </source>
</evidence>
<feature type="transmembrane region" description="Helical" evidence="2">
    <location>
        <begin position="519"/>
        <end position="538"/>
    </location>
</feature>
<dbReference type="PANTHER" id="PTHR13018">
    <property type="entry name" value="PROBABLE MEMBRANE PROTEIN DUF221-RELATED"/>
    <property type="match status" value="1"/>
</dbReference>
<evidence type="ECO:0000256" key="2">
    <source>
        <dbReference type="SAM" id="Phobius"/>
    </source>
</evidence>
<dbReference type="Pfam" id="PF14703">
    <property type="entry name" value="PHM7_cyt"/>
    <property type="match status" value="1"/>
</dbReference>
<dbReference type="AlphaFoldDB" id="A0A0V0QUV9"/>
<feature type="transmembrane region" description="Helical" evidence="2">
    <location>
        <begin position="128"/>
        <end position="149"/>
    </location>
</feature>
<keyword evidence="2" id="KW-1133">Transmembrane helix</keyword>
<organism evidence="4 5">
    <name type="scientific">Pseudocohnilembus persalinus</name>
    <name type="common">Ciliate</name>
    <dbReference type="NCBI Taxonomy" id="266149"/>
    <lineage>
        <taxon>Eukaryota</taxon>
        <taxon>Sar</taxon>
        <taxon>Alveolata</taxon>
        <taxon>Ciliophora</taxon>
        <taxon>Intramacronucleata</taxon>
        <taxon>Oligohymenophorea</taxon>
        <taxon>Scuticociliatia</taxon>
        <taxon>Philasterida</taxon>
        <taxon>Pseudocohnilembidae</taxon>
        <taxon>Pseudocohnilembus</taxon>
    </lineage>
</organism>
<dbReference type="PANTHER" id="PTHR13018:SF83">
    <property type="entry name" value="RRM DOMAIN-CONTAINING PROTEIN"/>
    <property type="match status" value="1"/>
</dbReference>
<keyword evidence="5" id="KW-1185">Reference proteome</keyword>
<feature type="transmembrane region" description="Helical" evidence="2">
    <location>
        <begin position="733"/>
        <end position="750"/>
    </location>
</feature>
<comment type="caution">
    <text evidence="4">The sequence shown here is derived from an EMBL/GenBank/DDBJ whole genome shotgun (WGS) entry which is preliminary data.</text>
</comment>
<evidence type="ECO:0000259" key="3">
    <source>
        <dbReference type="Pfam" id="PF14703"/>
    </source>
</evidence>
<dbReference type="EMBL" id="LDAU01000102">
    <property type="protein sequence ID" value="KRX05998.1"/>
    <property type="molecule type" value="Genomic_DNA"/>
</dbReference>
<feature type="transmembrane region" description="Helical" evidence="2">
    <location>
        <begin position="565"/>
        <end position="584"/>
    </location>
</feature>
<feature type="coiled-coil region" evidence="1">
    <location>
        <begin position="363"/>
        <end position="390"/>
    </location>
</feature>
<reference evidence="4 5" key="1">
    <citation type="journal article" date="2015" name="Sci. Rep.">
        <title>Genome of the facultative scuticociliatosis pathogen Pseudocohnilembus persalinus provides insight into its virulence through horizontal gene transfer.</title>
        <authorList>
            <person name="Xiong J."/>
            <person name="Wang G."/>
            <person name="Cheng J."/>
            <person name="Tian M."/>
            <person name="Pan X."/>
            <person name="Warren A."/>
            <person name="Jiang C."/>
            <person name="Yuan D."/>
            <person name="Miao W."/>
        </authorList>
    </citation>
    <scope>NUCLEOTIDE SEQUENCE [LARGE SCALE GENOMIC DNA]</scope>
    <source>
        <strain evidence="4">36N120E</strain>
    </source>
</reference>
<keyword evidence="1" id="KW-0175">Coiled coil</keyword>
<sequence length="807" mass="94042">MQNIGQGVGEILKKTEEDRTHHKKIKKTTIFEKKNFILPSNHTEEQTNSFFKNSFIHGLSCRVGDEEITKEEEGLREKLENEGIHMQNLPIACRCCGRYVQKQELSLITSETTDLDFLGPGYPLFFEFIRYSAIFLCVLILSIGSYNFFSNGYLNGCTDEQFSQNQCERNWISIFSLPNKRFNTEFNDLQEILDLFSIVALIFMLQFFRKNQNQIAYEADNMDISQQDYSIIIKGLPKFENSKTKFQLYTIFQEAFKEEYQDTQFTINDIDFTYSLDFHNQAKAQLEQKISEYQQALSKFYQEGENDAQLPDEQKYIDAILEQEKIVHKLERNYRVNRNNPEEEDLDIVKQFTGVCFVRFQSEQIKEKVLKNKEAKLEFLKQQLGEEYEIKIDQGPDPTDVIWENLGKPGSQEQKMGYLKSIGALIAVMAVGFICVIYFSHVQLAWQIEQDPSMAQVCNDNIPEAQKLKVQQQELSIDTQNYIDHSHTSQQYFVEKHHLDGEEKGYFNAYGQYIASQKVLFMTYFISYFFIPFVNYIIRTTIYMTTKFECHETQTDYQISMARKLSVATFFTMGLQTLIIKVILKWSQSCLEAGRVAIFQQVMNRNKCTLTQNQANQLYQKPVFDIAQRYAYLINTLFLTALYAPLLPIGLLISLIGILIIFYIEKYKVLHLRFISHNLSPSLSTQMTELLEYFLPLYCLSDMFFEYMVVITAQEKPSDDVNPIMDIITRSSFTAQIGVILGIVHLLLPMQKINEFIFRQPPALANEHDYAKASFQFSSTYAKQNPITSFHARQEQLKSLHQGLQKV</sequence>
<protein>
    <recommendedName>
        <fullName evidence="3">CSC1/OSCA1-like cytosolic domain-containing protein</fullName>
    </recommendedName>
</protein>
<feature type="transmembrane region" description="Helical" evidence="2">
    <location>
        <begin position="693"/>
        <end position="713"/>
    </location>
</feature>
<feature type="transmembrane region" description="Helical" evidence="2">
    <location>
        <begin position="418"/>
        <end position="439"/>
    </location>
</feature>
<dbReference type="InParanoid" id="A0A0V0QUV9"/>
<dbReference type="OrthoDB" id="286234at2759"/>
<feature type="transmembrane region" description="Helical" evidence="2">
    <location>
        <begin position="642"/>
        <end position="664"/>
    </location>
</feature>
<keyword evidence="2" id="KW-0472">Membrane</keyword>
<dbReference type="GO" id="GO:0005886">
    <property type="term" value="C:plasma membrane"/>
    <property type="evidence" value="ECO:0007669"/>
    <property type="project" value="TreeGrafter"/>
</dbReference>
<dbReference type="InterPro" id="IPR027815">
    <property type="entry name" value="CSC1/OSCA1-like_cyt"/>
</dbReference>
<evidence type="ECO:0000313" key="4">
    <source>
        <dbReference type="EMBL" id="KRX05998.1"/>
    </source>
</evidence>
<evidence type="ECO:0000313" key="5">
    <source>
        <dbReference type="Proteomes" id="UP000054937"/>
    </source>
</evidence>
<keyword evidence="2" id="KW-0812">Transmembrane</keyword>
<proteinExistence type="predicted"/>
<dbReference type="OMA" id="MHEINES"/>